<dbReference type="NCBIfam" id="NF006695">
    <property type="entry name" value="PRK09243.1-2"/>
    <property type="match status" value="1"/>
</dbReference>
<sequence>MNNSLKGEVSAMSLTDRTKPSDVCLNTDLYELTMAQGYWESGMVDNEACFTAFFRENPFGGGYAIACGIGQIADLVENFVFEDDDISYLASVPSPGGGSLFKPGFLDFLRNHRLNLTIDAIPEGELVFPREPIVRVTGPIIDCQLIETALLNLVNFQTLVATKTARVIRAAQGNPVSDFGLRRAQGPDGGLAVARASYIAGASSTSNVLAGKIYGIPVFGTHAHSWVMSFSTELEAFRAFARSFPKNCALLLDTYDVHEGIKNAIIVGKEMEERGEKLGAVRIDSGDLAKLAKEARAAFDDAGLPYVKISVSNDLDEYTIQSLFAQGAPIDSFGVGTKLATCDPQPSLGGVYKLSAIREHKDEAWRPVIKLSEMAYKRTIPGIQSIRRYYDMSGCPIGDMIYDEAVLLAQNVETSAVVTDILDPYSTHKLAGTSQELMIRVVADGTRTKEAETIEVARERCHDALMHLDPAYTRFLNPQVYTVGLEQGLAKLRHELAVEHACAVTTTSE</sequence>
<dbReference type="EMBL" id="JQCP01000001">
    <property type="protein sequence ID" value="KRO03055.1"/>
    <property type="molecule type" value="Genomic_DNA"/>
</dbReference>
<dbReference type="SUPFAM" id="SSF54675">
    <property type="entry name" value="Nicotinate/Quinolinate PRTase N-terminal domain-like"/>
    <property type="match status" value="1"/>
</dbReference>
<dbReference type="Proteomes" id="UP000051927">
    <property type="component" value="Unassembled WGS sequence"/>
</dbReference>
<evidence type="ECO:0000256" key="4">
    <source>
        <dbReference type="ARBA" id="ARBA00022553"/>
    </source>
</evidence>
<comment type="PTM">
    <text evidence="9">Transiently phosphorylated on a His residue during the reaction cycle. Phosphorylation strongly increases the affinity for substrates and increases the rate of nicotinate D-ribonucleotide production. Dephosphorylation regenerates the low-affinity form of the enzyme, leading to product release.</text>
</comment>
<gene>
    <name evidence="13" type="ORF">IV60_GL000233</name>
</gene>
<evidence type="ECO:0000256" key="1">
    <source>
        <dbReference type="ARBA" id="ARBA00004952"/>
    </source>
</evidence>
<comment type="similarity">
    <text evidence="2 9">Belongs to the NAPRTase family.</text>
</comment>
<protein>
    <recommendedName>
        <fullName evidence="3 9">Nicotinate phosphoribosyltransferase</fullName>
        <ecNumber evidence="3 9">6.3.4.21</ecNumber>
    </recommendedName>
</protein>
<evidence type="ECO:0000259" key="10">
    <source>
        <dbReference type="Pfam" id="PF04095"/>
    </source>
</evidence>
<comment type="pathway">
    <text evidence="1 9">Cofactor biosynthesis; NAD(+) biosynthesis; nicotinate D-ribonucleotide from nicotinate: step 1/1.</text>
</comment>
<feature type="domain" description="Nicotinate phosphoribosyltransferase N-terminal" evidence="11">
    <location>
        <begin position="25"/>
        <end position="155"/>
    </location>
</feature>
<feature type="domain" description="Nicotinate phosphoribosyltransferase C-terminal" evidence="12">
    <location>
        <begin position="386"/>
        <end position="492"/>
    </location>
</feature>
<proteinExistence type="inferred from homology"/>
<dbReference type="CDD" id="cd01570">
    <property type="entry name" value="NAPRTase_A"/>
    <property type="match status" value="1"/>
</dbReference>
<keyword evidence="13" id="KW-0328">Glycosyltransferase</keyword>
<dbReference type="Gene3D" id="3.20.20.70">
    <property type="entry name" value="Aldolase class I"/>
    <property type="match status" value="1"/>
</dbReference>
<evidence type="ECO:0000256" key="2">
    <source>
        <dbReference type="ARBA" id="ARBA00010897"/>
    </source>
</evidence>
<dbReference type="Pfam" id="PF17767">
    <property type="entry name" value="NAPRTase_N"/>
    <property type="match status" value="1"/>
</dbReference>
<evidence type="ECO:0000256" key="6">
    <source>
        <dbReference type="ARBA" id="ARBA00022642"/>
    </source>
</evidence>
<dbReference type="SUPFAM" id="SSF51690">
    <property type="entry name" value="Nicotinate/Quinolinate PRTase C-terminal domain-like"/>
    <property type="match status" value="1"/>
</dbReference>
<evidence type="ECO:0000313" key="13">
    <source>
        <dbReference type="EMBL" id="KRO03055.1"/>
    </source>
</evidence>
<dbReference type="InterPro" id="IPR040727">
    <property type="entry name" value="NAPRTase_N"/>
</dbReference>
<evidence type="ECO:0000313" key="14">
    <source>
        <dbReference type="Proteomes" id="UP000051927"/>
    </source>
</evidence>
<keyword evidence="7 9" id="KW-0808">Transferase</keyword>
<evidence type="ECO:0000259" key="12">
    <source>
        <dbReference type="Pfam" id="PF17956"/>
    </source>
</evidence>
<dbReference type="PIRSF" id="PIRSF000484">
    <property type="entry name" value="NAPRT"/>
    <property type="match status" value="1"/>
</dbReference>
<comment type="caution">
    <text evidence="13">The sequence shown here is derived from an EMBL/GenBank/DDBJ whole genome shotgun (WGS) entry which is preliminary data.</text>
</comment>
<dbReference type="InterPro" id="IPR036068">
    <property type="entry name" value="Nicotinate_pribotase-like_C"/>
</dbReference>
<dbReference type="NCBIfam" id="NF009131">
    <property type="entry name" value="PRK12484.1"/>
    <property type="match status" value="1"/>
</dbReference>
<dbReference type="NCBIfam" id="TIGR01513">
    <property type="entry name" value="NAPRTase_put"/>
    <property type="match status" value="1"/>
</dbReference>
<dbReference type="PANTHER" id="PTHR11098:SF1">
    <property type="entry name" value="NICOTINATE PHOSPHORIBOSYLTRANSFERASE"/>
    <property type="match status" value="1"/>
</dbReference>
<keyword evidence="14" id="KW-1185">Reference proteome</keyword>
<dbReference type="InterPro" id="IPR041619">
    <property type="entry name" value="NAPRTase_C"/>
</dbReference>
<dbReference type="Pfam" id="PF17956">
    <property type="entry name" value="NAPRTase_C"/>
    <property type="match status" value="1"/>
</dbReference>
<evidence type="ECO:0000256" key="9">
    <source>
        <dbReference type="RuleBase" id="RU365100"/>
    </source>
</evidence>
<keyword evidence="6 9" id="KW-0662">Pyridine nucleotide biosynthesis</keyword>
<dbReference type="InterPro" id="IPR013785">
    <property type="entry name" value="Aldolase_TIM"/>
</dbReference>
<evidence type="ECO:0000256" key="7">
    <source>
        <dbReference type="ARBA" id="ARBA00022679"/>
    </source>
</evidence>
<comment type="function">
    <text evidence="9">Catalyzes the first step in the biosynthesis of NAD from nicotinic acid, the ATP-dependent synthesis of beta-nicotinate D-ribonucleotide from nicotinate and 5-phospho-D-ribose 1-phosphate.</text>
</comment>
<feature type="domain" description="Nicotinate/nicotinamide phosphoribosyltransferase" evidence="10">
    <location>
        <begin position="176"/>
        <end position="357"/>
    </location>
</feature>
<dbReference type="InterPro" id="IPR007229">
    <property type="entry name" value="Nic_PRibTrfase-Fam"/>
</dbReference>
<evidence type="ECO:0000256" key="8">
    <source>
        <dbReference type="ARBA" id="ARBA00048668"/>
    </source>
</evidence>
<accession>A0ABR5Q222</accession>
<evidence type="ECO:0000256" key="5">
    <source>
        <dbReference type="ARBA" id="ARBA00022598"/>
    </source>
</evidence>
<organism evidence="13 14">
    <name type="scientific">Lancefieldella rimae</name>
    <dbReference type="NCBI Taxonomy" id="1383"/>
    <lineage>
        <taxon>Bacteria</taxon>
        <taxon>Bacillati</taxon>
        <taxon>Actinomycetota</taxon>
        <taxon>Coriobacteriia</taxon>
        <taxon>Coriobacteriales</taxon>
        <taxon>Atopobiaceae</taxon>
        <taxon>Lancefieldella</taxon>
    </lineage>
</organism>
<reference evidence="13 14" key="1">
    <citation type="journal article" date="2015" name="Genome Announc.">
        <title>Expanding the biotechnology potential of lactobacilli through comparative genomics of 213 strains and associated genera.</title>
        <authorList>
            <person name="Sun Z."/>
            <person name="Harris H.M."/>
            <person name="McCann A."/>
            <person name="Guo C."/>
            <person name="Argimon S."/>
            <person name="Zhang W."/>
            <person name="Yang X."/>
            <person name="Jeffery I.B."/>
            <person name="Cooney J.C."/>
            <person name="Kagawa T.F."/>
            <person name="Liu W."/>
            <person name="Song Y."/>
            <person name="Salvetti E."/>
            <person name="Wrobel A."/>
            <person name="Rasinkangas P."/>
            <person name="Parkhill J."/>
            <person name="Rea M.C."/>
            <person name="O'Sullivan O."/>
            <person name="Ritari J."/>
            <person name="Douillard F.P."/>
            <person name="Paul Ross R."/>
            <person name="Yang R."/>
            <person name="Briner A.E."/>
            <person name="Felis G.E."/>
            <person name="de Vos W.M."/>
            <person name="Barrangou R."/>
            <person name="Klaenhammer T.R."/>
            <person name="Caufield P.W."/>
            <person name="Cui Y."/>
            <person name="Zhang H."/>
            <person name="O'Toole P.W."/>
        </authorList>
    </citation>
    <scope>NUCLEOTIDE SEQUENCE [LARGE SCALE GENOMIC DNA]</scope>
    <source>
        <strain evidence="13 14">DSM 7090</strain>
    </source>
</reference>
<dbReference type="GO" id="GO:0016757">
    <property type="term" value="F:glycosyltransferase activity"/>
    <property type="evidence" value="ECO:0007669"/>
    <property type="project" value="UniProtKB-KW"/>
</dbReference>
<dbReference type="Gene3D" id="3.20.140.10">
    <property type="entry name" value="nicotinate phosphoribosyltransferase"/>
    <property type="match status" value="1"/>
</dbReference>
<keyword evidence="5 9" id="KW-0436">Ligase</keyword>
<dbReference type="Pfam" id="PF04095">
    <property type="entry name" value="NAPRTase"/>
    <property type="match status" value="1"/>
</dbReference>
<dbReference type="InterPro" id="IPR041525">
    <property type="entry name" value="N/Namide_PRibTrfase"/>
</dbReference>
<name>A0ABR5Q222_9ACTN</name>
<keyword evidence="4" id="KW-0597">Phosphoprotein</keyword>
<dbReference type="EC" id="6.3.4.21" evidence="3 9"/>
<dbReference type="PANTHER" id="PTHR11098">
    <property type="entry name" value="NICOTINATE PHOSPHORIBOSYLTRANSFERASE"/>
    <property type="match status" value="1"/>
</dbReference>
<comment type="catalytic activity">
    <reaction evidence="8 9">
        <text>5-phospho-alpha-D-ribose 1-diphosphate + nicotinate + ATP + H2O = nicotinate beta-D-ribonucleotide + ADP + phosphate + diphosphate</text>
        <dbReference type="Rhea" id="RHEA:36163"/>
        <dbReference type="ChEBI" id="CHEBI:15377"/>
        <dbReference type="ChEBI" id="CHEBI:30616"/>
        <dbReference type="ChEBI" id="CHEBI:32544"/>
        <dbReference type="ChEBI" id="CHEBI:33019"/>
        <dbReference type="ChEBI" id="CHEBI:43474"/>
        <dbReference type="ChEBI" id="CHEBI:57502"/>
        <dbReference type="ChEBI" id="CHEBI:58017"/>
        <dbReference type="ChEBI" id="CHEBI:456216"/>
        <dbReference type="EC" id="6.3.4.21"/>
    </reaction>
</comment>
<evidence type="ECO:0000259" key="11">
    <source>
        <dbReference type="Pfam" id="PF17767"/>
    </source>
</evidence>
<dbReference type="InterPro" id="IPR006405">
    <property type="entry name" value="Nic_PRibTrfase_pncB"/>
</dbReference>
<evidence type="ECO:0000256" key="3">
    <source>
        <dbReference type="ARBA" id="ARBA00013236"/>
    </source>
</evidence>